<dbReference type="InterPro" id="IPR002698">
    <property type="entry name" value="FTHF_cligase"/>
</dbReference>
<keyword evidence="3" id="KW-0067">ATP-binding</keyword>
<dbReference type="PANTHER" id="PTHR23407">
    <property type="entry name" value="ATPASE INHIBITOR/5-FORMYLTETRAHYDROFOLATE CYCLO-LIGASE"/>
    <property type="match status" value="1"/>
</dbReference>
<dbReference type="SUPFAM" id="SSF100950">
    <property type="entry name" value="NagB/RpiA/CoA transferase-like"/>
    <property type="match status" value="1"/>
</dbReference>
<dbReference type="Proteomes" id="UP000075578">
    <property type="component" value="Unassembled WGS sequence"/>
</dbReference>
<protein>
    <submittedName>
        <fullName evidence="4">5-formyltetrahydrofolate cyclo-ligase family protein</fullName>
    </submittedName>
</protein>
<sequence>MESKAEIRAIVKNKLSNLDEKTKVKLEYKIRKNIYKIDRYVNAKTVFSYVSKDKEVDTIELIINSLNMGKIVGVPLIRSNKELEIKKIEDMNQLKIGRYDILEPIEELKTINPNDPEILFIPGIAFGINYERLGRGGGYFDIFLPKTSGLKVGLAYEFQIFDSLPVQEHDIKMDIIVTEKRIIRHV</sequence>
<dbReference type="Pfam" id="PF01812">
    <property type="entry name" value="5-FTHF_cyc-lig"/>
    <property type="match status" value="1"/>
</dbReference>
<dbReference type="GO" id="GO:0005524">
    <property type="term" value="F:ATP binding"/>
    <property type="evidence" value="ECO:0007669"/>
    <property type="project" value="UniProtKB-KW"/>
</dbReference>
<evidence type="ECO:0000256" key="2">
    <source>
        <dbReference type="ARBA" id="ARBA00022741"/>
    </source>
</evidence>
<dbReference type="InterPro" id="IPR037171">
    <property type="entry name" value="NagB/RpiA_transferase-like"/>
</dbReference>
<dbReference type="PIRSF" id="PIRSF006806">
    <property type="entry name" value="FTHF_cligase"/>
    <property type="match status" value="1"/>
</dbReference>
<dbReference type="GO" id="GO:0035999">
    <property type="term" value="P:tetrahydrofolate interconversion"/>
    <property type="evidence" value="ECO:0007669"/>
    <property type="project" value="TreeGrafter"/>
</dbReference>
<name>A0A150IPT6_9EURY</name>
<dbReference type="InterPro" id="IPR024185">
    <property type="entry name" value="FTHF_cligase-like_sf"/>
</dbReference>
<dbReference type="PANTHER" id="PTHR23407:SF1">
    <property type="entry name" value="5-FORMYLTETRAHYDROFOLATE CYCLO-LIGASE"/>
    <property type="match status" value="1"/>
</dbReference>
<comment type="similarity">
    <text evidence="1">Belongs to the 5-formyltetrahydrofolate cyclo-ligase family.</text>
</comment>
<dbReference type="GO" id="GO:0009396">
    <property type="term" value="P:folic acid-containing compound biosynthetic process"/>
    <property type="evidence" value="ECO:0007669"/>
    <property type="project" value="TreeGrafter"/>
</dbReference>
<evidence type="ECO:0000256" key="3">
    <source>
        <dbReference type="ARBA" id="ARBA00022840"/>
    </source>
</evidence>
<dbReference type="Gene3D" id="3.40.50.10420">
    <property type="entry name" value="NagB/RpiA/CoA transferase-like"/>
    <property type="match status" value="1"/>
</dbReference>
<comment type="caution">
    <text evidence="4">The sequence shown here is derived from an EMBL/GenBank/DDBJ whole genome shotgun (WGS) entry which is preliminary data.</text>
</comment>
<evidence type="ECO:0000313" key="5">
    <source>
        <dbReference type="Proteomes" id="UP000075578"/>
    </source>
</evidence>
<dbReference type="GO" id="GO:0030272">
    <property type="term" value="F:5-formyltetrahydrofolate cyclo-ligase activity"/>
    <property type="evidence" value="ECO:0007669"/>
    <property type="project" value="TreeGrafter"/>
</dbReference>
<dbReference type="AlphaFoldDB" id="A0A150IPT6"/>
<dbReference type="NCBIfam" id="TIGR02727">
    <property type="entry name" value="MTHFS_bact"/>
    <property type="match status" value="1"/>
</dbReference>
<organism evidence="4 5">
    <name type="scientific">Candidatus Methanofastidiosum methylothiophilum</name>
    <dbReference type="NCBI Taxonomy" id="1705564"/>
    <lineage>
        <taxon>Archaea</taxon>
        <taxon>Methanobacteriati</taxon>
        <taxon>Methanobacteriota</taxon>
        <taxon>Stenosarchaea group</taxon>
        <taxon>Candidatus Methanofastidiosia</taxon>
        <taxon>Candidatus Methanofastidiosales</taxon>
        <taxon>Candidatus Methanofastidiosaceae</taxon>
        <taxon>Candidatus Methanofastidiosum</taxon>
    </lineage>
</organism>
<dbReference type="EMBL" id="LNGD01000169">
    <property type="protein sequence ID" value="KYC47061.1"/>
    <property type="molecule type" value="Genomic_DNA"/>
</dbReference>
<keyword evidence="4" id="KW-0436">Ligase</keyword>
<gene>
    <name evidence="4" type="ORF">AMQ74_01721</name>
</gene>
<accession>A0A150IPT6</accession>
<reference evidence="4 5" key="1">
    <citation type="journal article" date="2016" name="ISME J.">
        <title>Chasing the elusive Euryarchaeota class WSA2: genomes reveal a uniquely fastidious methyl-reducing methanogen.</title>
        <authorList>
            <person name="Nobu M.K."/>
            <person name="Narihiro T."/>
            <person name="Kuroda K."/>
            <person name="Mei R."/>
            <person name="Liu W.T."/>
        </authorList>
    </citation>
    <scope>NUCLEOTIDE SEQUENCE [LARGE SCALE GENOMIC DNA]</scope>
    <source>
        <strain evidence="4">U1lsi0528_Bin089</strain>
    </source>
</reference>
<proteinExistence type="inferred from homology"/>
<evidence type="ECO:0000256" key="1">
    <source>
        <dbReference type="ARBA" id="ARBA00010638"/>
    </source>
</evidence>
<keyword evidence="2" id="KW-0547">Nucleotide-binding</keyword>
<evidence type="ECO:0000313" key="4">
    <source>
        <dbReference type="EMBL" id="KYC47061.1"/>
    </source>
</evidence>